<organism evidence="1 2">
    <name type="scientific">Paraglomus brasilianum</name>
    <dbReference type="NCBI Taxonomy" id="144538"/>
    <lineage>
        <taxon>Eukaryota</taxon>
        <taxon>Fungi</taxon>
        <taxon>Fungi incertae sedis</taxon>
        <taxon>Mucoromycota</taxon>
        <taxon>Glomeromycotina</taxon>
        <taxon>Glomeromycetes</taxon>
        <taxon>Paraglomerales</taxon>
        <taxon>Paraglomeraceae</taxon>
        <taxon>Paraglomus</taxon>
    </lineage>
</organism>
<evidence type="ECO:0000313" key="1">
    <source>
        <dbReference type="EMBL" id="CAG8525083.1"/>
    </source>
</evidence>
<gene>
    <name evidence="1" type="ORF">PBRASI_LOCUS3828</name>
</gene>
<dbReference type="SUPFAM" id="SSF52047">
    <property type="entry name" value="RNI-like"/>
    <property type="match status" value="1"/>
</dbReference>
<dbReference type="AlphaFoldDB" id="A0A9N9AAF2"/>
<sequence>MILDEIKDSRTALRSCILINKNWYGAAIRYLWDRPFALLCAGRSRKSKSKKYRRQANSLLTTFVECFTDIKAIQEVFNISKTHNKKLGFDYSMHVQEVCFEEVGNVVKLWDGLNRSLSSTKDEIDRITARVVGLAIQYCQQLKTISLTPNYLSASYQLIQSLGSAADLPQLKSLTWKSRCSPKEVFVALSKVTHNLESITIDFSHRRSKEFPHLYNLTILCRSSMDQCDVDLLEEFLTKSRPPLRSLVISRAVLNEAHLNAILYNLSDTLKTLAVFYHKQYVSSECIKRVKSVVENFHLCTDLKFQL</sequence>
<comment type="caution">
    <text evidence="1">The sequence shown here is derived from an EMBL/GenBank/DDBJ whole genome shotgun (WGS) entry which is preliminary data.</text>
</comment>
<proteinExistence type="predicted"/>
<dbReference type="EMBL" id="CAJVPI010000362">
    <property type="protein sequence ID" value="CAG8525083.1"/>
    <property type="molecule type" value="Genomic_DNA"/>
</dbReference>
<protein>
    <submittedName>
        <fullName evidence="1">6042_t:CDS:1</fullName>
    </submittedName>
</protein>
<keyword evidence="2" id="KW-1185">Reference proteome</keyword>
<dbReference type="Proteomes" id="UP000789739">
    <property type="component" value="Unassembled WGS sequence"/>
</dbReference>
<name>A0A9N9AAF2_9GLOM</name>
<reference evidence="1" key="1">
    <citation type="submission" date="2021-06" db="EMBL/GenBank/DDBJ databases">
        <authorList>
            <person name="Kallberg Y."/>
            <person name="Tangrot J."/>
            <person name="Rosling A."/>
        </authorList>
    </citation>
    <scope>NUCLEOTIDE SEQUENCE</scope>
    <source>
        <strain evidence="1">BR232B</strain>
    </source>
</reference>
<dbReference type="OrthoDB" id="2316528at2759"/>
<accession>A0A9N9AAF2</accession>
<evidence type="ECO:0000313" key="2">
    <source>
        <dbReference type="Proteomes" id="UP000789739"/>
    </source>
</evidence>